<reference evidence="3 4" key="1">
    <citation type="journal article" date="2024" name="J Genomics">
        <title>Draft genome sequencing and assembly of Favolaschia claudopus CIRM-BRFM 2984 isolated from oak limbs.</title>
        <authorList>
            <person name="Navarro D."/>
            <person name="Drula E."/>
            <person name="Chaduli D."/>
            <person name="Cazenave R."/>
            <person name="Ahrendt S."/>
            <person name="Wang J."/>
            <person name="Lipzen A."/>
            <person name="Daum C."/>
            <person name="Barry K."/>
            <person name="Grigoriev I.V."/>
            <person name="Favel A."/>
            <person name="Rosso M.N."/>
            <person name="Martin F."/>
        </authorList>
    </citation>
    <scope>NUCLEOTIDE SEQUENCE [LARGE SCALE GENOMIC DNA]</scope>
    <source>
        <strain evidence="3 4">CIRM-BRFM 2984</strain>
    </source>
</reference>
<dbReference type="InterPro" id="IPR045340">
    <property type="entry name" value="DUF6533"/>
</dbReference>
<evidence type="ECO:0000313" key="4">
    <source>
        <dbReference type="Proteomes" id="UP001362999"/>
    </source>
</evidence>
<feature type="transmembrane region" description="Helical" evidence="1">
    <location>
        <begin position="208"/>
        <end position="229"/>
    </location>
</feature>
<organism evidence="3 4">
    <name type="scientific">Favolaschia claudopus</name>
    <dbReference type="NCBI Taxonomy" id="2862362"/>
    <lineage>
        <taxon>Eukaryota</taxon>
        <taxon>Fungi</taxon>
        <taxon>Dikarya</taxon>
        <taxon>Basidiomycota</taxon>
        <taxon>Agaricomycotina</taxon>
        <taxon>Agaricomycetes</taxon>
        <taxon>Agaricomycetidae</taxon>
        <taxon>Agaricales</taxon>
        <taxon>Marasmiineae</taxon>
        <taxon>Mycenaceae</taxon>
        <taxon>Favolaschia</taxon>
    </lineage>
</organism>
<comment type="caution">
    <text evidence="3">The sequence shown here is derived from an EMBL/GenBank/DDBJ whole genome shotgun (WGS) entry which is preliminary data.</text>
</comment>
<sequence>MVAALPVTSVLAMRYMSAVAVALILYDHCLTWVDEVRYIWFNPQAGFGGRLSFLVNRYATEGMIIFVAYMLGGSSRGLDNQVCRNFIWVFAVIGSVSIALQQFSMVVRVYTLWDRRPKIKWIVIIAFAIQTAITTVFSILAAVQMQPHVAYSPVLHMCTISEKPWALPVMTGTLAAFGLFIILMTVVNALDRPYQRQADVVNALLRDGAFMFGFIFLLTVANFLMSLLGSPSDCLVTLVVVWSMYRLVASRMELRVEAIRLIRFSFPANGTFEVDDELESVWK</sequence>
<name>A0AAW0EC38_9AGAR</name>
<protein>
    <recommendedName>
        <fullName evidence="2">DUF6533 domain-containing protein</fullName>
    </recommendedName>
</protein>
<evidence type="ECO:0000313" key="3">
    <source>
        <dbReference type="EMBL" id="KAK7061745.1"/>
    </source>
</evidence>
<dbReference type="Pfam" id="PF20151">
    <property type="entry name" value="DUF6533"/>
    <property type="match status" value="1"/>
</dbReference>
<keyword evidence="1" id="KW-0472">Membrane</keyword>
<dbReference type="EMBL" id="JAWWNJ010000002">
    <property type="protein sequence ID" value="KAK7061745.1"/>
    <property type="molecule type" value="Genomic_DNA"/>
</dbReference>
<feature type="transmembrane region" description="Helical" evidence="1">
    <location>
        <begin position="165"/>
        <end position="187"/>
    </location>
</feature>
<keyword evidence="1" id="KW-1133">Transmembrane helix</keyword>
<feature type="domain" description="DUF6533" evidence="2">
    <location>
        <begin position="15"/>
        <end position="60"/>
    </location>
</feature>
<keyword evidence="4" id="KW-1185">Reference proteome</keyword>
<feature type="transmembrane region" description="Helical" evidence="1">
    <location>
        <begin position="54"/>
        <end position="74"/>
    </location>
</feature>
<accession>A0AAW0EC38</accession>
<feature type="transmembrane region" description="Helical" evidence="1">
    <location>
        <begin position="122"/>
        <end position="145"/>
    </location>
</feature>
<evidence type="ECO:0000256" key="1">
    <source>
        <dbReference type="SAM" id="Phobius"/>
    </source>
</evidence>
<gene>
    <name evidence="3" type="ORF">R3P38DRAFT_672746</name>
</gene>
<dbReference type="Proteomes" id="UP001362999">
    <property type="component" value="Unassembled WGS sequence"/>
</dbReference>
<dbReference type="AlphaFoldDB" id="A0AAW0EC38"/>
<proteinExistence type="predicted"/>
<keyword evidence="1" id="KW-0812">Transmembrane</keyword>
<feature type="transmembrane region" description="Helical" evidence="1">
    <location>
        <begin position="86"/>
        <end position="110"/>
    </location>
</feature>
<evidence type="ECO:0000259" key="2">
    <source>
        <dbReference type="Pfam" id="PF20151"/>
    </source>
</evidence>
<feature type="transmembrane region" description="Helical" evidence="1">
    <location>
        <begin position="12"/>
        <end position="33"/>
    </location>
</feature>